<dbReference type="EMBL" id="CP006877">
    <property type="protein sequence ID" value="AJD43281.1"/>
    <property type="molecule type" value="Genomic_DNA"/>
</dbReference>
<reference evidence="1 2" key="1">
    <citation type="submission" date="2013-11" db="EMBL/GenBank/DDBJ databases">
        <title>Complete genome sequence of Rhizobium gallicum bv. gallicum R602.</title>
        <authorList>
            <person name="Bustos P."/>
            <person name="Santamaria R.I."/>
            <person name="Lozano L."/>
            <person name="Acosta J.L."/>
            <person name="Ormeno-Orrillo E."/>
            <person name="Rogel M.A."/>
            <person name="Romero D."/>
            <person name="Cevallos M.A."/>
            <person name="Martinez-Romero E."/>
            <person name="Gonzalez V."/>
        </authorList>
    </citation>
    <scope>NUCLEOTIDE SEQUENCE [LARGE SCALE GENOMIC DNA]</scope>
    <source>
        <strain evidence="1 2">R602</strain>
    </source>
</reference>
<dbReference type="HOGENOM" id="CLU_2571408_0_0_5"/>
<gene>
    <name evidence="1" type="ORF">RGR602_CH03984</name>
</gene>
<accession>A0A0B4X7W9</accession>
<keyword evidence="2" id="KW-1185">Reference proteome</keyword>
<evidence type="ECO:0000313" key="2">
    <source>
        <dbReference type="Proteomes" id="UP000031368"/>
    </source>
</evidence>
<dbReference type="KEGG" id="rga:RGR602_CH03984"/>
<sequence length="81" mass="9433">MGARSHKGKLPLQSRLCRDEGKRRCFMLLWTFSLRSVAICIVDRNGKVRLERSHPTCLVRCLREFGELIHQGWKPARSLNI</sequence>
<name>A0A0B4X7W9_9HYPH</name>
<organism evidence="1 2">
    <name type="scientific">Rhizobium gallicum bv. gallicum R602sp</name>
    <dbReference type="NCBI Taxonomy" id="1041138"/>
    <lineage>
        <taxon>Bacteria</taxon>
        <taxon>Pseudomonadati</taxon>
        <taxon>Pseudomonadota</taxon>
        <taxon>Alphaproteobacteria</taxon>
        <taxon>Hyphomicrobiales</taxon>
        <taxon>Rhizobiaceae</taxon>
        <taxon>Rhizobium/Agrobacterium group</taxon>
        <taxon>Rhizobium</taxon>
    </lineage>
</organism>
<dbReference type="AlphaFoldDB" id="A0A0B4X7W9"/>
<proteinExistence type="predicted"/>
<dbReference type="Proteomes" id="UP000031368">
    <property type="component" value="Chromosome"/>
</dbReference>
<protein>
    <submittedName>
        <fullName evidence="1">Uncharacterized protein</fullName>
    </submittedName>
</protein>
<evidence type="ECO:0000313" key="1">
    <source>
        <dbReference type="EMBL" id="AJD43281.1"/>
    </source>
</evidence>